<dbReference type="EMBL" id="CYKH01001722">
    <property type="protein sequence ID" value="CUG89318.1"/>
    <property type="molecule type" value="Genomic_DNA"/>
</dbReference>
<dbReference type="OrthoDB" id="548799at2759"/>
<feature type="compositionally biased region" description="Low complexity" evidence="1">
    <location>
        <begin position="20"/>
        <end position="30"/>
    </location>
</feature>
<feature type="region of interest" description="Disordered" evidence="1">
    <location>
        <begin position="104"/>
        <end position="123"/>
    </location>
</feature>
<organism evidence="2 3">
    <name type="scientific">Bodo saltans</name>
    <name type="common">Flagellated protozoan</name>
    <dbReference type="NCBI Taxonomy" id="75058"/>
    <lineage>
        <taxon>Eukaryota</taxon>
        <taxon>Discoba</taxon>
        <taxon>Euglenozoa</taxon>
        <taxon>Kinetoplastea</taxon>
        <taxon>Metakinetoplastina</taxon>
        <taxon>Eubodonida</taxon>
        <taxon>Bodonidae</taxon>
        <taxon>Bodo</taxon>
    </lineage>
</organism>
<dbReference type="Pfam" id="PF05517">
    <property type="entry name" value="p25-alpha"/>
    <property type="match status" value="1"/>
</dbReference>
<reference evidence="3" key="1">
    <citation type="submission" date="2015-09" db="EMBL/GenBank/DDBJ databases">
        <authorList>
            <consortium name="Pathogen Informatics"/>
        </authorList>
    </citation>
    <scope>NUCLEOTIDE SEQUENCE [LARGE SCALE GENOMIC DNA]</scope>
    <source>
        <strain evidence="3">Lake Konstanz</strain>
    </source>
</reference>
<evidence type="ECO:0000313" key="3">
    <source>
        <dbReference type="Proteomes" id="UP000051952"/>
    </source>
</evidence>
<feature type="region of interest" description="Disordered" evidence="1">
    <location>
        <begin position="1"/>
        <end position="43"/>
    </location>
</feature>
<feature type="region of interest" description="Disordered" evidence="1">
    <location>
        <begin position="290"/>
        <end position="325"/>
    </location>
</feature>
<feature type="compositionally biased region" description="Basic and acidic residues" evidence="1">
    <location>
        <begin position="316"/>
        <end position="325"/>
    </location>
</feature>
<accession>A0A0S4JFR2</accession>
<dbReference type="VEuPathDB" id="TriTrypDB:BSAL_20460"/>
<dbReference type="AlphaFoldDB" id="A0A0S4JFR2"/>
<sequence>MAFAPPPQRSHPSAARTLQSSSATSINSSSRHQHSHYHRRTPRFLHEGKVMEYEGTIFEKLVDPMLYTGTHKHRFDAYGRGKGLHGSRETYELLDSGIMFENSRSNNAGFRGGTGSSTGDASDRAESLWMKSLRASIHSPSLAKKLHDEKVGQSSFRSARNEQQSASSPTSRPLIQAWVLDEEGRLLFDDQRTRSLLEEDVYDAATILSHKDPAPTEGQQPEPLQRRGYHTLNPANYSATAMSANKPRYYQQQQQPHQRLSSVPDTMKQHSVTNHMRRLLFEDELSQQRSPLRSYVDDNPPAYVVAAPDGDDTNDERDQSRYEPQEHFRRWYHQDATNSDHAGEEEVMDEAGGAPDSLYETMEMLSAYEAQAEQMKGRTGYR</sequence>
<feature type="region of interest" description="Disordered" evidence="1">
    <location>
        <begin position="144"/>
        <end position="171"/>
    </location>
</feature>
<dbReference type="GO" id="GO:0015631">
    <property type="term" value="F:tubulin binding"/>
    <property type="evidence" value="ECO:0007669"/>
    <property type="project" value="InterPro"/>
</dbReference>
<name>A0A0S4JFR2_BODSA</name>
<gene>
    <name evidence="2" type="ORF">BSAL_20460</name>
</gene>
<protein>
    <submittedName>
        <fullName evidence="2">Uncharacterized protein</fullName>
    </submittedName>
</protein>
<evidence type="ECO:0000256" key="1">
    <source>
        <dbReference type="SAM" id="MobiDB-lite"/>
    </source>
</evidence>
<evidence type="ECO:0000313" key="2">
    <source>
        <dbReference type="EMBL" id="CUG89318.1"/>
    </source>
</evidence>
<dbReference type="GO" id="GO:0046785">
    <property type="term" value="P:microtubule polymerization"/>
    <property type="evidence" value="ECO:0007669"/>
    <property type="project" value="InterPro"/>
</dbReference>
<dbReference type="InterPro" id="IPR008907">
    <property type="entry name" value="TPP/p25"/>
</dbReference>
<dbReference type="Proteomes" id="UP000051952">
    <property type="component" value="Unassembled WGS sequence"/>
</dbReference>
<feature type="compositionally biased region" description="Basic residues" evidence="1">
    <location>
        <begin position="31"/>
        <end position="43"/>
    </location>
</feature>
<keyword evidence="3" id="KW-1185">Reference proteome</keyword>
<proteinExistence type="predicted"/>
<feature type="compositionally biased region" description="Polar residues" evidence="1">
    <location>
        <begin position="152"/>
        <end position="171"/>
    </location>
</feature>